<dbReference type="GO" id="GO:0009037">
    <property type="term" value="F:tyrosine-based site-specific recombinase activity"/>
    <property type="evidence" value="ECO:0007669"/>
    <property type="project" value="UniProtKB-UniRule"/>
</dbReference>
<dbReference type="EMBL" id="JAJAQI010000012">
    <property type="protein sequence ID" value="MCB4822101.1"/>
    <property type="molecule type" value="Genomic_DNA"/>
</dbReference>
<comment type="subcellular location">
    <subcellularLocation>
        <location evidence="1 9">Cytoplasm</location>
    </subcellularLocation>
</comment>
<feature type="domain" description="Tyr recombinase" evidence="10">
    <location>
        <begin position="106"/>
        <end position="296"/>
    </location>
</feature>
<evidence type="ECO:0000256" key="5">
    <source>
        <dbReference type="ARBA" id="ARBA00022908"/>
    </source>
</evidence>
<evidence type="ECO:0000259" key="11">
    <source>
        <dbReference type="PROSITE" id="PS51900"/>
    </source>
</evidence>
<organism evidence="12 13">
    <name type="scientific">Roseicella aerolata</name>
    <dbReference type="NCBI Taxonomy" id="2883479"/>
    <lineage>
        <taxon>Bacteria</taxon>
        <taxon>Pseudomonadati</taxon>
        <taxon>Pseudomonadota</taxon>
        <taxon>Alphaproteobacteria</taxon>
        <taxon>Acetobacterales</taxon>
        <taxon>Roseomonadaceae</taxon>
        <taxon>Roseicella</taxon>
    </lineage>
</organism>
<name>A0A9X1L7K9_9PROT</name>
<feature type="active site" evidence="9">
    <location>
        <position position="248"/>
    </location>
</feature>
<feature type="domain" description="Core-binding (CB)" evidence="11">
    <location>
        <begin position="1"/>
        <end position="85"/>
    </location>
</feature>
<feature type="active site" evidence="9">
    <location>
        <position position="147"/>
    </location>
</feature>
<gene>
    <name evidence="9" type="primary">xerC</name>
    <name evidence="12" type="ORF">LHA35_10185</name>
</gene>
<dbReference type="PANTHER" id="PTHR30349">
    <property type="entry name" value="PHAGE INTEGRASE-RELATED"/>
    <property type="match status" value="1"/>
</dbReference>
<feature type="active site" evidence="9">
    <location>
        <position position="274"/>
    </location>
</feature>
<dbReference type="Pfam" id="PF00589">
    <property type="entry name" value="Phage_integrase"/>
    <property type="match status" value="1"/>
</dbReference>
<dbReference type="GO" id="GO:0006313">
    <property type="term" value="P:DNA transposition"/>
    <property type="evidence" value="ECO:0007669"/>
    <property type="project" value="UniProtKB-UniRule"/>
</dbReference>
<dbReference type="PROSITE" id="PS51898">
    <property type="entry name" value="TYR_RECOMBINASE"/>
    <property type="match status" value="1"/>
</dbReference>
<keyword evidence="3 9" id="KW-0132">Cell division</keyword>
<dbReference type="Proteomes" id="UP001139311">
    <property type="component" value="Unassembled WGS sequence"/>
</dbReference>
<evidence type="ECO:0000256" key="2">
    <source>
        <dbReference type="ARBA" id="ARBA00022490"/>
    </source>
</evidence>
<comment type="caution">
    <text evidence="12">The sequence shown here is derived from an EMBL/GenBank/DDBJ whole genome shotgun (WGS) entry which is preliminary data.</text>
</comment>
<keyword evidence="8 9" id="KW-0131">Cell cycle</keyword>
<sequence>MAARHLEAFLEMLAAERGAARNTQAAYGADLQDFFDFCDRQGTPPAGAGTETLRAYLRRLSDLGLRPRTAARRLSSLRQFFRFLAREGVRADDPTELLEGPKPAPSLPKAITEAEVEALLAGAATLPGHRGPQAAAAIELLYCSGLRASELVVLPASALRPDAPLVAVRGKGGRERLVPISNRARAAAIAAREALAETGRASATGARAQRWLFPSRAANGHMTRQALGLLLKDAALAAGIDPERVSPHVLRHSFASHLLGRGADLRSLQLLLGHADIATTQIYTKVLEERLKALVEAHHPLAEREDPAAPDR</sequence>
<dbReference type="PROSITE" id="PS51900">
    <property type="entry name" value="CB"/>
    <property type="match status" value="1"/>
</dbReference>
<proteinExistence type="inferred from homology"/>
<dbReference type="AlphaFoldDB" id="A0A9X1L7K9"/>
<dbReference type="InterPro" id="IPR010998">
    <property type="entry name" value="Integrase_recombinase_N"/>
</dbReference>
<comment type="similarity">
    <text evidence="9">Belongs to the 'phage' integrase family. XerC subfamily.</text>
</comment>
<comment type="function">
    <text evidence="9">Site-specific tyrosine recombinase, which acts by catalyzing the cutting and rejoining of the recombining DNA molecules. The XerC-XerD complex is essential to convert dimers of the bacterial chromosome into monomers to permit their segregation at cell division. It also contributes to the segregational stability of plasmids.</text>
</comment>
<keyword evidence="2 9" id="KW-0963">Cytoplasm</keyword>
<dbReference type="GO" id="GO:0051301">
    <property type="term" value="P:cell division"/>
    <property type="evidence" value="ECO:0007669"/>
    <property type="project" value="UniProtKB-KW"/>
</dbReference>
<dbReference type="InterPro" id="IPR044068">
    <property type="entry name" value="CB"/>
</dbReference>
<dbReference type="GO" id="GO:0003677">
    <property type="term" value="F:DNA binding"/>
    <property type="evidence" value="ECO:0007669"/>
    <property type="project" value="UniProtKB-UniRule"/>
</dbReference>
<feature type="active site" evidence="9">
    <location>
        <position position="171"/>
    </location>
</feature>
<keyword evidence="13" id="KW-1185">Reference proteome</keyword>
<protein>
    <recommendedName>
        <fullName evidence="9">Tyrosine recombinase XerC</fullName>
    </recommendedName>
</protein>
<evidence type="ECO:0000256" key="8">
    <source>
        <dbReference type="ARBA" id="ARBA00023306"/>
    </source>
</evidence>
<dbReference type="Pfam" id="PF02899">
    <property type="entry name" value="Phage_int_SAM_1"/>
    <property type="match status" value="1"/>
</dbReference>
<evidence type="ECO:0000313" key="12">
    <source>
        <dbReference type="EMBL" id="MCB4822101.1"/>
    </source>
</evidence>
<feature type="active site" description="O-(3'-phospho-DNA)-tyrosine intermediate" evidence="9">
    <location>
        <position position="283"/>
    </location>
</feature>
<keyword evidence="6 9" id="KW-0238">DNA-binding</keyword>
<dbReference type="PANTHER" id="PTHR30349:SF90">
    <property type="entry name" value="TYROSINE RECOMBINASE XERD"/>
    <property type="match status" value="1"/>
</dbReference>
<evidence type="ECO:0000313" key="13">
    <source>
        <dbReference type="Proteomes" id="UP001139311"/>
    </source>
</evidence>
<evidence type="ECO:0000256" key="4">
    <source>
        <dbReference type="ARBA" id="ARBA00022829"/>
    </source>
</evidence>
<dbReference type="GO" id="GO:0007059">
    <property type="term" value="P:chromosome segregation"/>
    <property type="evidence" value="ECO:0007669"/>
    <property type="project" value="UniProtKB-UniRule"/>
</dbReference>
<dbReference type="InterPro" id="IPR002104">
    <property type="entry name" value="Integrase_catalytic"/>
</dbReference>
<evidence type="ECO:0000256" key="9">
    <source>
        <dbReference type="HAMAP-Rule" id="MF_01808"/>
    </source>
</evidence>
<dbReference type="GO" id="GO:0005737">
    <property type="term" value="C:cytoplasm"/>
    <property type="evidence" value="ECO:0007669"/>
    <property type="project" value="UniProtKB-SubCell"/>
</dbReference>
<comment type="subunit">
    <text evidence="9">Forms a cyclic heterotetrameric complex composed of two molecules of XerC and two molecules of XerD.</text>
</comment>
<evidence type="ECO:0000256" key="6">
    <source>
        <dbReference type="ARBA" id="ARBA00023125"/>
    </source>
</evidence>
<dbReference type="InterPro" id="IPR050090">
    <property type="entry name" value="Tyrosine_recombinase_XerCD"/>
</dbReference>
<keyword evidence="5 9" id="KW-0229">DNA integration</keyword>
<evidence type="ECO:0000256" key="3">
    <source>
        <dbReference type="ARBA" id="ARBA00022618"/>
    </source>
</evidence>
<dbReference type="InterPro" id="IPR011010">
    <property type="entry name" value="DNA_brk_join_enz"/>
</dbReference>
<dbReference type="HAMAP" id="MF_01808">
    <property type="entry name" value="Recomb_XerC_XerD"/>
    <property type="match status" value="1"/>
</dbReference>
<dbReference type="Gene3D" id="1.10.150.130">
    <property type="match status" value="1"/>
</dbReference>
<feature type="active site" evidence="9">
    <location>
        <position position="251"/>
    </location>
</feature>
<keyword evidence="7 9" id="KW-0233">DNA recombination</keyword>
<reference evidence="12" key="1">
    <citation type="submission" date="2021-10" db="EMBL/GenBank/DDBJ databases">
        <title>Roseicella aerolatum sp. nov., isolated from aerosols of e-waste dismantling site.</title>
        <authorList>
            <person name="Qin T."/>
        </authorList>
    </citation>
    <scope>NUCLEOTIDE SEQUENCE</scope>
    <source>
        <strain evidence="12">GB24</strain>
    </source>
</reference>
<dbReference type="NCBIfam" id="NF001399">
    <property type="entry name" value="PRK00283.1"/>
    <property type="match status" value="1"/>
</dbReference>
<evidence type="ECO:0000259" key="10">
    <source>
        <dbReference type="PROSITE" id="PS51898"/>
    </source>
</evidence>
<accession>A0A9X1L7K9</accession>
<dbReference type="Gene3D" id="1.10.443.10">
    <property type="entry name" value="Intergrase catalytic core"/>
    <property type="match status" value="1"/>
</dbReference>
<evidence type="ECO:0000256" key="1">
    <source>
        <dbReference type="ARBA" id="ARBA00004496"/>
    </source>
</evidence>
<evidence type="ECO:0000256" key="7">
    <source>
        <dbReference type="ARBA" id="ARBA00023172"/>
    </source>
</evidence>
<dbReference type="InterPro" id="IPR013762">
    <property type="entry name" value="Integrase-like_cat_sf"/>
</dbReference>
<dbReference type="SUPFAM" id="SSF56349">
    <property type="entry name" value="DNA breaking-rejoining enzymes"/>
    <property type="match status" value="1"/>
</dbReference>
<dbReference type="InterPro" id="IPR023009">
    <property type="entry name" value="Tyrosine_recombinase_XerC/XerD"/>
</dbReference>
<keyword evidence="4 9" id="KW-0159">Chromosome partition</keyword>
<dbReference type="InterPro" id="IPR004107">
    <property type="entry name" value="Integrase_SAM-like_N"/>
</dbReference>